<evidence type="ECO:0000313" key="1">
    <source>
        <dbReference type="EMBL" id="GAH54830.1"/>
    </source>
</evidence>
<dbReference type="EMBL" id="BARU01020938">
    <property type="protein sequence ID" value="GAH54830.1"/>
    <property type="molecule type" value="Genomic_DNA"/>
</dbReference>
<evidence type="ECO:0008006" key="2">
    <source>
        <dbReference type="Google" id="ProtNLM"/>
    </source>
</evidence>
<dbReference type="AlphaFoldDB" id="X1HCM8"/>
<accession>X1HCM8</accession>
<organism evidence="1">
    <name type="scientific">marine sediment metagenome</name>
    <dbReference type="NCBI Taxonomy" id="412755"/>
    <lineage>
        <taxon>unclassified sequences</taxon>
        <taxon>metagenomes</taxon>
        <taxon>ecological metagenomes</taxon>
    </lineage>
</organism>
<sequence>MEKILLGSRIPEPIIIELREYCKIHGIIINYFVSKAIEERLRKVKREERKKKGEKQ</sequence>
<protein>
    <recommendedName>
        <fullName evidence="2">Ribbon-helix-helix protein CopG domain-containing protein</fullName>
    </recommendedName>
</protein>
<proteinExistence type="predicted"/>
<gene>
    <name evidence="1" type="ORF">S03H2_34326</name>
</gene>
<reference evidence="1" key="1">
    <citation type="journal article" date="2014" name="Front. Microbiol.">
        <title>High frequency of phylogenetically diverse reductive dehalogenase-homologous genes in deep subseafloor sedimentary metagenomes.</title>
        <authorList>
            <person name="Kawai M."/>
            <person name="Futagami T."/>
            <person name="Toyoda A."/>
            <person name="Takaki Y."/>
            <person name="Nishi S."/>
            <person name="Hori S."/>
            <person name="Arai W."/>
            <person name="Tsubouchi T."/>
            <person name="Morono Y."/>
            <person name="Uchiyama I."/>
            <person name="Ito T."/>
            <person name="Fujiyama A."/>
            <person name="Inagaki F."/>
            <person name="Takami H."/>
        </authorList>
    </citation>
    <scope>NUCLEOTIDE SEQUENCE</scope>
    <source>
        <strain evidence="1">Expedition CK06-06</strain>
    </source>
</reference>
<name>X1HCM8_9ZZZZ</name>
<comment type="caution">
    <text evidence="1">The sequence shown here is derived from an EMBL/GenBank/DDBJ whole genome shotgun (WGS) entry which is preliminary data.</text>
</comment>